<dbReference type="InterPro" id="IPR013968">
    <property type="entry name" value="PKS_KR"/>
</dbReference>
<evidence type="ECO:0000259" key="11">
    <source>
        <dbReference type="PROSITE" id="PS52019"/>
    </source>
</evidence>
<dbReference type="InterPro" id="IPR036736">
    <property type="entry name" value="ACP-like_sf"/>
</dbReference>
<feature type="domain" description="Carrier" evidence="9">
    <location>
        <begin position="2581"/>
        <end position="2656"/>
    </location>
</feature>
<dbReference type="InterPro" id="IPR001227">
    <property type="entry name" value="Ac_transferase_dom_sf"/>
</dbReference>
<dbReference type="Gene3D" id="3.40.50.11460">
    <property type="match status" value="1"/>
</dbReference>
<accession>A0A0P9ZKG3</accession>
<dbReference type="SMART" id="SM00823">
    <property type="entry name" value="PKS_PP"/>
    <property type="match status" value="2"/>
</dbReference>
<dbReference type="Gene3D" id="1.10.1200.10">
    <property type="entry name" value="ACP-like"/>
    <property type="match status" value="2"/>
</dbReference>
<dbReference type="FunFam" id="3.40.366.10:FF:000002">
    <property type="entry name" value="Probable polyketide synthase 2"/>
    <property type="match status" value="1"/>
</dbReference>
<evidence type="ECO:0000256" key="5">
    <source>
        <dbReference type="ARBA" id="ARBA00022679"/>
    </source>
</evidence>
<dbReference type="SUPFAM" id="SSF51735">
    <property type="entry name" value="NAD(P)-binding Rossmann-fold domains"/>
    <property type="match status" value="3"/>
</dbReference>
<dbReference type="GO" id="GO:0008270">
    <property type="term" value="F:zinc ion binding"/>
    <property type="evidence" value="ECO:0007669"/>
    <property type="project" value="InterPro"/>
</dbReference>
<dbReference type="Gene3D" id="3.40.366.10">
    <property type="entry name" value="Malonyl-Coenzyme A Acyl Carrier Protein, domain 2"/>
    <property type="match status" value="2"/>
</dbReference>
<dbReference type="Pfam" id="PF00550">
    <property type="entry name" value="PP-binding"/>
    <property type="match status" value="2"/>
</dbReference>
<dbReference type="InterPro" id="IPR049552">
    <property type="entry name" value="PKS_DH_N"/>
</dbReference>
<feature type="region of interest" description="N-terminal hotdog fold" evidence="8">
    <location>
        <begin position="1501"/>
        <end position="1624"/>
    </location>
</feature>
<dbReference type="PROSITE" id="PS52019">
    <property type="entry name" value="PKS_MFAS_DH"/>
    <property type="match status" value="1"/>
</dbReference>
<feature type="active site" description="Proton acceptor; for dehydratase activity" evidence="8">
    <location>
        <position position="1532"/>
    </location>
</feature>
<evidence type="ECO:0000256" key="2">
    <source>
        <dbReference type="ARBA" id="ARBA00006484"/>
    </source>
</evidence>
<dbReference type="InterPro" id="IPR009081">
    <property type="entry name" value="PP-bd_ACP"/>
</dbReference>
<comment type="similarity">
    <text evidence="2">Belongs to the short-chain dehydrogenases/reductases (SDR) family.</text>
</comment>
<dbReference type="InterPro" id="IPR014030">
    <property type="entry name" value="Ketoacyl_synth_N"/>
</dbReference>
<dbReference type="InterPro" id="IPR014031">
    <property type="entry name" value="Ketoacyl_synth_C"/>
</dbReference>
<keyword evidence="6" id="KW-0511">Multifunctional enzyme</keyword>
<dbReference type="Gene3D" id="3.40.50.720">
    <property type="entry name" value="NAD(P)-binding Rossmann-like Domain"/>
    <property type="match status" value="1"/>
</dbReference>
<dbReference type="GO" id="GO:0004312">
    <property type="term" value="F:fatty acid synthase activity"/>
    <property type="evidence" value="ECO:0007669"/>
    <property type="project" value="InterPro"/>
</dbReference>
<dbReference type="Gene3D" id="3.30.70.3290">
    <property type="match status" value="2"/>
</dbReference>
<dbReference type="InterPro" id="IPR049551">
    <property type="entry name" value="PKS_DH_C"/>
</dbReference>
<dbReference type="FunFam" id="3.40.50.720:FF:000209">
    <property type="entry name" value="Polyketide synthase Pks12"/>
    <property type="match status" value="1"/>
</dbReference>
<dbReference type="InterPro" id="IPR055123">
    <property type="entry name" value="SpnB-like_Rossmann"/>
</dbReference>
<dbReference type="InterPro" id="IPR003965">
    <property type="entry name" value="Fatty_acid_synthase"/>
</dbReference>
<dbReference type="SMART" id="SM00826">
    <property type="entry name" value="PKS_DH"/>
    <property type="match status" value="1"/>
</dbReference>
<evidence type="ECO:0000256" key="1">
    <source>
        <dbReference type="ARBA" id="ARBA00005194"/>
    </source>
</evidence>
<dbReference type="SUPFAM" id="SSF55048">
    <property type="entry name" value="Probable ACP-binding domain of malonyl-CoA ACP transacylase"/>
    <property type="match status" value="2"/>
</dbReference>
<dbReference type="InterPro" id="IPR057326">
    <property type="entry name" value="KR_dom"/>
</dbReference>
<feature type="domain" description="Carrier" evidence="9">
    <location>
        <begin position="510"/>
        <end position="585"/>
    </location>
</feature>
<dbReference type="Pfam" id="PF16197">
    <property type="entry name" value="KAsynt_C_assoc"/>
    <property type="match status" value="1"/>
</dbReference>
<keyword evidence="4" id="KW-0597">Phosphoprotein</keyword>
<dbReference type="InterPro" id="IPR020807">
    <property type="entry name" value="PKS_DH"/>
</dbReference>
<dbReference type="SUPFAM" id="SSF47336">
    <property type="entry name" value="ACP-like"/>
    <property type="match status" value="2"/>
</dbReference>
<dbReference type="UniPathway" id="UPA00094"/>
<dbReference type="GO" id="GO:0005835">
    <property type="term" value="C:fatty acid synthase complex"/>
    <property type="evidence" value="ECO:0007669"/>
    <property type="project" value="InterPro"/>
</dbReference>
<keyword evidence="3" id="KW-0596">Phosphopantetheine</keyword>
<dbReference type="Pfam" id="PF00698">
    <property type="entry name" value="Acyl_transf_1"/>
    <property type="match status" value="2"/>
</dbReference>
<dbReference type="Gene3D" id="3.40.47.10">
    <property type="match status" value="1"/>
</dbReference>
<dbReference type="InterPro" id="IPR011032">
    <property type="entry name" value="GroES-like_sf"/>
</dbReference>
<dbReference type="InterPro" id="IPR016036">
    <property type="entry name" value="Malonyl_transacylase_ACP-bd"/>
</dbReference>
<comment type="pathway">
    <text evidence="1">Lipid metabolism; fatty acid biosynthesis.</text>
</comment>
<dbReference type="Pfam" id="PF08659">
    <property type="entry name" value="KR"/>
    <property type="match status" value="1"/>
</dbReference>
<dbReference type="CDD" id="cd05195">
    <property type="entry name" value="enoyl_red"/>
    <property type="match status" value="1"/>
</dbReference>
<gene>
    <name evidence="12" type="ORF">ALO94_04786</name>
</gene>
<dbReference type="PROSITE" id="PS00012">
    <property type="entry name" value="PHOSPHOPANTETHEINE"/>
    <property type="match status" value="1"/>
</dbReference>
<dbReference type="PROSITE" id="PS52004">
    <property type="entry name" value="KS3_2"/>
    <property type="match status" value="1"/>
</dbReference>
<dbReference type="GO" id="GO:0006633">
    <property type="term" value="P:fatty acid biosynthetic process"/>
    <property type="evidence" value="ECO:0007669"/>
    <property type="project" value="UniProtKB-UniPathway"/>
</dbReference>
<feature type="domain" description="Ketosynthase family 3 (KS3)" evidence="10">
    <location>
        <begin position="605"/>
        <end position="1031"/>
    </location>
</feature>
<protein>
    <submittedName>
        <fullName evidence="12">Coronafacic acid polyketide synthase I</fullName>
    </submittedName>
</protein>
<comment type="function">
    <text evidence="7">Involved in production of the polyketide antibiotic thailandamide.</text>
</comment>
<evidence type="ECO:0000256" key="6">
    <source>
        <dbReference type="ARBA" id="ARBA00023268"/>
    </source>
</evidence>
<dbReference type="InterPro" id="IPR032821">
    <property type="entry name" value="PKS_assoc"/>
</dbReference>
<dbReference type="SUPFAM" id="SSF50129">
    <property type="entry name" value="GroES-like"/>
    <property type="match status" value="1"/>
</dbReference>
<dbReference type="Gene3D" id="3.90.180.10">
    <property type="entry name" value="Medium-chain alcohol dehydrogenases, catalytic domain"/>
    <property type="match status" value="1"/>
</dbReference>
<evidence type="ECO:0000256" key="3">
    <source>
        <dbReference type="ARBA" id="ARBA00022450"/>
    </source>
</evidence>
<sequence>MCRARTPTSMNERYGNNLPGSCCALSNRIDWTSPSRSTPSGKKAAVNRFQYFCRSLPVTTFTVPLILSDASPAALAATAQRLRAEHETRSFAEWQVFCRQQLTRDHAEYRAAILATDQASLLKGLDMLARGRASRHLVLGRADQLRQPVLVFPGQGPLWPRMTTRLSATLPSSQQALHRHGDLIEARIGWNPARALAEGERIERLLRIQPLQFALACSLAETWQAFGIEPAAVIGHSVGEAAAAHVGGYLDEASGAALTVLWGETLTAIEGQGGMLSVAAALDDIKPLLDDQESLSVAAINAPRSVTLSGTLMALDALQARLTDAGFWAWRVPGGQVAGHGPQVEPLRDAVTSRAPAKVMDGQIPYYSSVSGGRQNGEHLDVDYWFRVLRETVRFQDSLQALIADGHRLFIEVSPHPVLTSLIDEALRGAGVVGGAVATLDQRKDDRESLLQAMAHAFVHGAPVDWSQVIERLLPEGSTSAQLAPGEPTAATAGDDTLAAANLSQLGEPEQCRLLLKLLAQEMETLIGQPFASETQAFRDCGFTSLHVVEFAQAVSAAVGVSLPVTLVYDHPTPRAVVTYLRGVLGLQSPSQRQAAPIVTGAHHDEPIAIIGMSCRYPGGANSPEALWTLLMQERDAISEYPTDRGWDTTKLYDSEPGRFGKISTRTSGFLHDASAFDPAFFGISPREALTLEPQQRLLLEVCWEALERAGIDPASLHGSLTGVYAGIMGTEYGTQIQHASEDVTGYGYMGTATCVAAGRVSYCLGLQGPALAIDTACSSSLVAIHTACEALRSNDCQLALAGGVTVMPTPGVLIDFSQQRVLAPDGRCKAFSASADGVGLGEGVGMLVLERLSQAQAKGRLILGVIRGSAVNQDGASNGLTAPNGTAQQQVIRHALANAGLQPEDVDAVDAHGTGTRLGDPIEANALLATYGQRPAERPLLLGSIKSNTGHTQAAAGVASLMKMVMALRTGTLPRSLHITAPSTEVDWSTGAIELLSERRPWPNVADRPRRAGISSFGVSGTNAHLIVEEYVAPAATSACQVPETQASLWPLAAKSTEALRDVAARLHGHVLEQAHLAPDDIGYTLGVSRSGFPFRAALRGTSREALLEALHALASGTDHPCLLQGAAQVRGRKRVFIFPGQGSQWAGMGMELYAAFAVYRQTIDQVETALQPYVDWSLVAVLRGEEGAPSLERIDVVQPALFAVMVAIARLWQSLGCTPDAVIGHSQGEIAAAYIAGALKLEDAVKILAIRSQLMLAQAGTGAMATVVLPEQQAAELAARVDASLTLAVFNSPSSTVISGATNAIARLLETCKRERIVARRVAVDVAGHSPQIEVLRPQLLARFADLRPQATQIPFHSTVAGRNPAVSLDGRQLDAGYWCDNLCLPVRFADTVQALSSAGDVTFIECSPHPVLLPPLEETIGDQTSSLGSLQRNKPAVDCLVTGISQLYLEGHSLSWRALYPQGRIVELPTYPFDHKPFWLTGQGPTDVTGAGQRATQHPLLSAAVDLPEGGLLLTGTLGLGAHPWLADHAAAGVVLLPGTAYLDMLVFAAAQTDCTQLLELTLQAPLVLEQQGQIDLLLTVSRAEAEGLRQASLHARRHGDATAGWTLHANAQMVPMPPQILIPLDQAWPPTAAIPLDSAALYERLSEAGYEYGLAFRGLTAAWQDGERTYVEVSLPETLPSGTHVLHPALLDAALHPLALADEEAAAPLRLPFAFAGVSVTADRPRQLRAVLQRTQAETYSISAYDETGNSLLHIAALQLRPASRDTLRDLARVQPAHDLLRLTWSQLSARPRVQRAVTRWVRIGTAEPGLSSAPTYPSLTALGQALESSTTPPDVLVWPLPEVQGANSALATRQLCVEVIAQLQVWLAEERLADTRLLVVTRKANATVAGEAVDPAHAALWGLLHSAQNENPGRLLLLDTEGPLADPAPLQAVLASDQRQLALRRGQLLVPHLTRSGPNSVLTPPLGGGAWRLEITRAGNLDDLALQPEPQAEAPLENGQIRLAVRAAGVNFYDVVCALGLIPPQHKLGTEAAGIVTEVGTGVTDLRPGDRVLVMSEGAFGPLLVANQRAARKLPADWTFAQAAGFPVAFLTAYYSLVRLAQVRPGDKVLIHAAAGGVGQAAIQLAKHLGAEVFATAHPDKWPILKALGIAPDHIATSRDLSFAGRFGALLGEAGMDVVLNSLTGEAIDVSLALLGRGGRFIELGKTEVREPAAVALQYPGRHYHYLDRPDQDPQDTGRMLDELLGLVHDRILTPLPVTAFDLRDAVQALRWMQQGRHTGKVVLTLPRTLDPDGTVLITGGTGTLGSLAARHLVATGQARHLVLASRSGTQADGALALRQELEAAGAQVRLAACDLADPESVERLLNSLPAEHPLTAIIHTAGVLADATLPNLGPEELERVFVPKADAAWMLHERTRQLDLAAFVLYSSSAGTLGSPGQANYAAANRFLDALAQTRQRQGLPATSLAWGWWQPVTGLSSRLTAADNARIARTGFAPITPEHGHALLDTAIAAPQAFFVAAPLNPQTLRKNAQAGTLHPLFERLGGGSPGARGSEGPAKVQDLRQLLAGLDPQARTKQLQTVIATQVAAILGLDGPGQVLPEATFKESGIDSLMALELRNRLATAAGLRLAATLTYDQPTPAALAAYLNDALFPDGGAPDADTAAIDEPKVRALLASLSLSALREADLLAPMLQLALHPSGTAPPQATDLATASADELVALALRTQE</sequence>
<dbReference type="SUPFAM" id="SSF53901">
    <property type="entry name" value="Thiolase-like"/>
    <property type="match status" value="1"/>
</dbReference>
<dbReference type="CDD" id="cd00833">
    <property type="entry name" value="PKS"/>
    <property type="match status" value="1"/>
</dbReference>
<dbReference type="InterPro" id="IPR018201">
    <property type="entry name" value="Ketoacyl_synth_AS"/>
</dbReference>
<dbReference type="InterPro" id="IPR050091">
    <property type="entry name" value="PKS_NRPS_Biosynth_Enz"/>
</dbReference>
<dbReference type="Pfam" id="PF22953">
    <property type="entry name" value="SpnB_Rossmann"/>
    <property type="match status" value="1"/>
</dbReference>
<dbReference type="PROSITE" id="PS00606">
    <property type="entry name" value="KS3_1"/>
    <property type="match status" value="1"/>
</dbReference>
<dbReference type="Pfam" id="PF14765">
    <property type="entry name" value="PS-DH"/>
    <property type="match status" value="1"/>
</dbReference>
<dbReference type="GO" id="GO:0016491">
    <property type="term" value="F:oxidoreductase activity"/>
    <property type="evidence" value="ECO:0007669"/>
    <property type="project" value="InterPro"/>
</dbReference>
<dbReference type="Pfam" id="PF08240">
    <property type="entry name" value="ADH_N"/>
    <property type="match status" value="1"/>
</dbReference>
<dbReference type="Pfam" id="PF00109">
    <property type="entry name" value="ketoacyl-synt"/>
    <property type="match status" value="1"/>
</dbReference>
<dbReference type="GO" id="GO:0004315">
    <property type="term" value="F:3-oxoacyl-[acyl-carrier-protein] synthase activity"/>
    <property type="evidence" value="ECO:0007669"/>
    <property type="project" value="InterPro"/>
</dbReference>
<dbReference type="Pfam" id="PF21089">
    <property type="entry name" value="PKS_DH_N"/>
    <property type="match status" value="1"/>
</dbReference>
<dbReference type="GO" id="GO:0031177">
    <property type="term" value="F:phosphopantetheine binding"/>
    <property type="evidence" value="ECO:0007669"/>
    <property type="project" value="InterPro"/>
</dbReference>
<dbReference type="InterPro" id="IPR002364">
    <property type="entry name" value="Quin_OxRdtase/zeta-crystal_CS"/>
</dbReference>
<dbReference type="PRINTS" id="PR01483">
    <property type="entry name" value="FASYNTHASE"/>
</dbReference>
<dbReference type="SUPFAM" id="SSF52151">
    <property type="entry name" value="FabD/lysophospholipase-like"/>
    <property type="match status" value="2"/>
</dbReference>
<dbReference type="PROSITE" id="PS01162">
    <property type="entry name" value="QOR_ZETA_CRYSTAL"/>
    <property type="match status" value="1"/>
</dbReference>
<dbReference type="PANTHER" id="PTHR43775">
    <property type="entry name" value="FATTY ACID SYNTHASE"/>
    <property type="match status" value="1"/>
</dbReference>
<dbReference type="InterPro" id="IPR042104">
    <property type="entry name" value="PKS_dehydratase_sf"/>
</dbReference>
<evidence type="ECO:0000259" key="9">
    <source>
        <dbReference type="PROSITE" id="PS50075"/>
    </source>
</evidence>
<dbReference type="PROSITE" id="PS50075">
    <property type="entry name" value="CARRIER"/>
    <property type="match status" value="2"/>
</dbReference>
<dbReference type="InterPro" id="IPR006162">
    <property type="entry name" value="Ppantetheine_attach_site"/>
</dbReference>
<evidence type="ECO:0000256" key="7">
    <source>
        <dbReference type="ARBA" id="ARBA00054155"/>
    </source>
</evidence>
<dbReference type="InterPro" id="IPR036291">
    <property type="entry name" value="NAD(P)-bd_dom_sf"/>
</dbReference>
<dbReference type="InterPro" id="IPR020841">
    <property type="entry name" value="PKS_Beta-ketoAc_synthase_dom"/>
</dbReference>
<dbReference type="SMART" id="SM00829">
    <property type="entry name" value="PKS_ER"/>
    <property type="match status" value="1"/>
</dbReference>
<dbReference type="InterPro" id="IPR014043">
    <property type="entry name" value="Acyl_transferase_dom"/>
</dbReference>
<reference evidence="12 13" key="1">
    <citation type="submission" date="2015-09" db="EMBL/GenBank/DDBJ databases">
        <title>Genome announcement of multiple Pseudomonas syringae strains.</title>
        <authorList>
            <person name="Thakur S."/>
            <person name="Wang P.W."/>
            <person name="Gong Y."/>
            <person name="Weir B.S."/>
            <person name="Guttman D.S."/>
        </authorList>
    </citation>
    <scope>NUCLEOTIDE SEQUENCE [LARGE SCALE GENOMIC DNA]</scope>
    <source>
        <strain evidence="12 13">ICMP16929</strain>
    </source>
</reference>
<keyword evidence="5" id="KW-0808">Transferase</keyword>
<dbReference type="Proteomes" id="UP000050384">
    <property type="component" value="Unassembled WGS sequence"/>
</dbReference>
<feature type="domain" description="PKS/mFAS DH" evidence="11">
    <location>
        <begin position="1501"/>
        <end position="1773"/>
    </location>
</feature>
<dbReference type="SMART" id="SM00825">
    <property type="entry name" value="PKS_KS"/>
    <property type="match status" value="1"/>
</dbReference>
<dbReference type="PATRIC" id="fig|264459.3.peg.152"/>
<dbReference type="InterPro" id="IPR016035">
    <property type="entry name" value="Acyl_Trfase/lysoPLipase"/>
</dbReference>
<organism evidence="12 13">
    <name type="scientific">Pseudomonas syringae pv. spinaceae</name>
    <dbReference type="NCBI Taxonomy" id="264459"/>
    <lineage>
        <taxon>Bacteria</taxon>
        <taxon>Pseudomonadati</taxon>
        <taxon>Pseudomonadota</taxon>
        <taxon>Gammaproteobacteria</taxon>
        <taxon>Pseudomonadales</taxon>
        <taxon>Pseudomonadaceae</taxon>
        <taxon>Pseudomonas</taxon>
        <taxon>Pseudomonas syringae</taxon>
    </lineage>
</organism>
<dbReference type="Pfam" id="PF13602">
    <property type="entry name" value="ADH_zinc_N_2"/>
    <property type="match status" value="1"/>
</dbReference>
<dbReference type="EMBL" id="LJRI01001462">
    <property type="protein sequence ID" value="KPY60515.1"/>
    <property type="molecule type" value="Genomic_DNA"/>
</dbReference>
<dbReference type="CDD" id="cd08956">
    <property type="entry name" value="KR_3_FAS_SDR_x"/>
    <property type="match status" value="1"/>
</dbReference>
<dbReference type="SMART" id="SM01294">
    <property type="entry name" value="PKS_PP_betabranch"/>
    <property type="match status" value="1"/>
</dbReference>
<dbReference type="PANTHER" id="PTHR43775:SF51">
    <property type="entry name" value="INACTIVE PHENOLPHTHIOCEROL SYNTHESIS POLYKETIDE SYNTHASE TYPE I PKS1-RELATED"/>
    <property type="match status" value="1"/>
</dbReference>
<dbReference type="SMART" id="SM00827">
    <property type="entry name" value="PKS_AT"/>
    <property type="match status" value="2"/>
</dbReference>
<evidence type="ECO:0000313" key="13">
    <source>
        <dbReference type="Proteomes" id="UP000050384"/>
    </source>
</evidence>
<feature type="region of interest" description="C-terminal hotdog fold" evidence="8">
    <location>
        <begin position="1637"/>
        <end position="1773"/>
    </location>
</feature>
<evidence type="ECO:0000256" key="8">
    <source>
        <dbReference type="PROSITE-ProRule" id="PRU01363"/>
    </source>
</evidence>
<dbReference type="InterPro" id="IPR049900">
    <property type="entry name" value="PKS_mFAS_DH"/>
</dbReference>
<dbReference type="SMART" id="SM00822">
    <property type="entry name" value="PKS_KR"/>
    <property type="match status" value="1"/>
</dbReference>
<dbReference type="InterPro" id="IPR020806">
    <property type="entry name" value="PKS_PP-bd"/>
</dbReference>
<dbReference type="FunFam" id="3.40.47.10:FF:000019">
    <property type="entry name" value="Polyketide synthase type I"/>
    <property type="match status" value="1"/>
</dbReference>
<feature type="active site" description="Proton donor; for dehydratase activity" evidence="8">
    <location>
        <position position="1696"/>
    </location>
</feature>
<dbReference type="InterPro" id="IPR020843">
    <property type="entry name" value="ER"/>
</dbReference>
<evidence type="ECO:0000259" key="10">
    <source>
        <dbReference type="PROSITE" id="PS52004"/>
    </source>
</evidence>
<evidence type="ECO:0000313" key="12">
    <source>
        <dbReference type="EMBL" id="KPY60515.1"/>
    </source>
</evidence>
<name>A0A0P9ZKG3_PSESX</name>
<proteinExistence type="inferred from homology"/>
<evidence type="ECO:0000256" key="4">
    <source>
        <dbReference type="ARBA" id="ARBA00022553"/>
    </source>
</evidence>
<dbReference type="InterPro" id="IPR013154">
    <property type="entry name" value="ADH-like_N"/>
</dbReference>
<dbReference type="Gene3D" id="3.10.129.110">
    <property type="entry name" value="Polyketide synthase dehydratase"/>
    <property type="match status" value="1"/>
</dbReference>
<dbReference type="Pfam" id="PF02801">
    <property type="entry name" value="Ketoacyl-synt_C"/>
    <property type="match status" value="1"/>
</dbReference>
<comment type="caution">
    <text evidence="12">The sequence shown here is derived from an EMBL/GenBank/DDBJ whole genome shotgun (WGS) entry which is preliminary data.</text>
</comment>
<dbReference type="InterPro" id="IPR016039">
    <property type="entry name" value="Thiolase-like"/>
</dbReference>